<feature type="domain" description="Mub B2-like" evidence="4">
    <location>
        <begin position="447"/>
        <end position="543"/>
    </location>
</feature>
<dbReference type="EMBL" id="QXIL01000001">
    <property type="protein sequence ID" value="RXI80019.1"/>
    <property type="molecule type" value="Genomic_DNA"/>
</dbReference>
<feature type="transmembrane region" description="Helical" evidence="2">
    <location>
        <begin position="645"/>
        <end position="664"/>
    </location>
</feature>
<keyword evidence="6" id="KW-1185">Reference proteome</keyword>
<protein>
    <recommendedName>
        <fullName evidence="7">MucBP domain-containing protein</fullName>
    </recommendedName>
</protein>
<feature type="compositionally biased region" description="Polar residues" evidence="1">
    <location>
        <begin position="540"/>
        <end position="549"/>
    </location>
</feature>
<evidence type="ECO:0000259" key="3">
    <source>
        <dbReference type="Pfam" id="PF17965"/>
    </source>
</evidence>
<organism evidence="5 6">
    <name type="scientific">Levilactobacillus suantsaii</name>
    <dbReference type="NCBI Taxonomy" id="2292255"/>
    <lineage>
        <taxon>Bacteria</taxon>
        <taxon>Bacillati</taxon>
        <taxon>Bacillota</taxon>
        <taxon>Bacilli</taxon>
        <taxon>Lactobacillales</taxon>
        <taxon>Lactobacillaceae</taxon>
        <taxon>Levilactobacillus</taxon>
    </lineage>
</organism>
<evidence type="ECO:0000313" key="5">
    <source>
        <dbReference type="EMBL" id="RXI80019.1"/>
    </source>
</evidence>
<keyword evidence="2" id="KW-0812">Transmembrane</keyword>
<name>A0A4Q0VL34_9LACO</name>
<dbReference type="AlphaFoldDB" id="A0A4Q0VL34"/>
<dbReference type="Gene3D" id="3.10.20.470">
    <property type="match status" value="1"/>
</dbReference>
<accession>A0A4Q0VL34</accession>
<dbReference type="Proteomes" id="UP000290602">
    <property type="component" value="Unassembled WGS sequence"/>
</dbReference>
<keyword evidence="2" id="KW-0472">Membrane</keyword>
<dbReference type="OrthoDB" id="2329774at2"/>
<feature type="region of interest" description="Disordered" evidence="1">
    <location>
        <begin position="540"/>
        <end position="570"/>
    </location>
</feature>
<feature type="domain" description="Mucin binding" evidence="3">
    <location>
        <begin position="371"/>
        <end position="441"/>
    </location>
</feature>
<evidence type="ECO:0000259" key="4">
    <source>
        <dbReference type="Pfam" id="PF17966"/>
    </source>
</evidence>
<dbReference type="Pfam" id="PF17966">
    <property type="entry name" value="Muc_B2"/>
    <property type="match status" value="1"/>
</dbReference>
<comment type="caution">
    <text evidence="5">The sequence shown here is derived from an EMBL/GenBank/DDBJ whole genome shotgun (WGS) entry which is preliminary data.</text>
</comment>
<evidence type="ECO:0000256" key="2">
    <source>
        <dbReference type="SAM" id="Phobius"/>
    </source>
</evidence>
<dbReference type="InterPro" id="IPR041495">
    <property type="entry name" value="Mub_B2"/>
</dbReference>
<reference evidence="5 6" key="1">
    <citation type="submission" date="2018-08" db="EMBL/GenBank/DDBJ databases">
        <title>Lactobacillus suantsai sp. nov., isolated from traditional fermented suan-tsai in Taiwan.</title>
        <authorList>
            <person name="Huang C.-H."/>
        </authorList>
    </citation>
    <scope>NUCLEOTIDE SEQUENCE [LARGE SCALE GENOMIC DNA]</scope>
    <source>
        <strain evidence="5 6">BCRC 12945</strain>
    </source>
</reference>
<dbReference type="Pfam" id="PF17965">
    <property type="entry name" value="MucBP_2"/>
    <property type="match status" value="1"/>
</dbReference>
<keyword evidence="2" id="KW-1133">Transmembrane helix</keyword>
<sequence>MLTLTKTKTVTSPSAAAKQSTAIATSTSAAAAKQAGTKAATTTADDTEADLSDQLTDSTLRQLVRQAMGLEDDEPLTKTFIQNYKKSSFQNYLTLKAKDDTVVNSLAGLDILKDLPSNVAVKVTLYLGSTQADMAQIDFAPLRDLSLEELNLYSYYWGAVSLTQLDKITQVKLDGIQNAEFSSPKSDTPNFTGMTNEQFARLAPFVLGVLSNDFPNTHMIGFAGNNITDFSPVGGLQSMTNSGQVSGFNQYQQVKTPIAFEPGSTIEVPSPITGILGESFQYRVRYYQDDGSENGVLTVAEPIIPDDPTQLVTYKLVNPKVIDGQIKYGQFSYGDTGRFKYDTGVNGQPLDSLWLAAGTLVYQPVKAAEGQVTVTYRDDTTDKILETETLSGSVGETSDYRTQTAIQAYLAQGYELVSDDYPSAGATFSKADQAFTVWLKHGMTTLSDSKQVTQTIHYRYADGTTAAPDYQTQLTFTRNGQRDLVTGTTTWGNWFAAAGETSFPAKTSPVLAGYTADQLVVAAITGVTPTSGNYTTTVTYRASDEGSSVTPPTTPPETGKDPDQVTGPTGVGPAVTPQQILESAGGQGAGLTAFTADHDAASTKNAVGTPITGRQPFTSTGGAAATTQRAAKQDAQLPQANERTAPWAVISGGLSLVLVGLLWWRRQD</sequence>
<dbReference type="RefSeq" id="WP_129031079.1">
    <property type="nucleotide sequence ID" value="NZ_QXIL01000001.1"/>
</dbReference>
<gene>
    <name evidence="5" type="ORF">DXH47_00160</name>
</gene>
<evidence type="ECO:0000256" key="1">
    <source>
        <dbReference type="SAM" id="MobiDB-lite"/>
    </source>
</evidence>
<evidence type="ECO:0008006" key="7">
    <source>
        <dbReference type="Google" id="ProtNLM"/>
    </source>
</evidence>
<dbReference type="Gene3D" id="2.60.40.4300">
    <property type="match status" value="1"/>
</dbReference>
<dbReference type="InterPro" id="IPR041558">
    <property type="entry name" value="MucBP_2"/>
</dbReference>
<evidence type="ECO:0000313" key="6">
    <source>
        <dbReference type="Proteomes" id="UP000290602"/>
    </source>
</evidence>
<proteinExistence type="predicted"/>